<dbReference type="RefSeq" id="WP_006900804.1">
    <property type="nucleotide sequence ID" value="NZ_CAACYD010000007.1"/>
</dbReference>
<proteinExistence type="predicted"/>
<feature type="transmembrane region" description="Helical" evidence="1">
    <location>
        <begin position="73"/>
        <end position="93"/>
    </location>
</feature>
<evidence type="ECO:0000313" key="3">
    <source>
        <dbReference type="Proteomes" id="UP000360750"/>
    </source>
</evidence>
<dbReference type="EMBL" id="CAACYD010000007">
    <property type="protein sequence ID" value="VFA89910.1"/>
    <property type="molecule type" value="Genomic_DNA"/>
</dbReference>
<feature type="transmembrane region" description="Helical" evidence="1">
    <location>
        <begin position="12"/>
        <end position="32"/>
    </location>
</feature>
<protein>
    <submittedName>
        <fullName evidence="2">Uncharacterized protein</fullName>
    </submittedName>
</protein>
<evidence type="ECO:0000256" key="1">
    <source>
        <dbReference type="SAM" id="Phobius"/>
    </source>
</evidence>
<reference evidence="2 3" key="1">
    <citation type="submission" date="2019-02" db="EMBL/GenBank/DDBJ databases">
        <authorList>
            <consortium name="Pathogen Informatics"/>
        </authorList>
    </citation>
    <scope>NUCLEOTIDE SEQUENCE [LARGE SCALE GENOMIC DNA]</scope>
    <source>
        <strain evidence="2 3">3012STDY6756503</strain>
    </source>
</reference>
<feature type="transmembrane region" description="Helical" evidence="1">
    <location>
        <begin position="214"/>
        <end position="236"/>
    </location>
</feature>
<keyword evidence="1" id="KW-1133">Transmembrane helix</keyword>
<feature type="transmembrane region" description="Helical" evidence="1">
    <location>
        <begin position="289"/>
        <end position="309"/>
    </location>
</feature>
<feature type="transmembrane region" description="Helical" evidence="1">
    <location>
        <begin position="256"/>
        <end position="277"/>
    </location>
</feature>
<accession>A0ABD7V6P0</accession>
<name>A0ABD7V6P0_9ACTN</name>
<dbReference type="AlphaFoldDB" id="A0ABD7V6P0"/>
<keyword evidence="1" id="KW-0812">Transmembrane</keyword>
<gene>
    <name evidence="2" type="ORF">NCTC8139_03487</name>
</gene>
<feature type="transmembrane region" description="Helical" evidence="1">
    <location>
        <begin position="99"/>
        <end position="118"/>
    </location>
</feature>
<feature type="transmembrane region" description="Helical" evidence="1">
    <location>
        <begin position="44"/>
        <end position="66"/>
    </location>
</feature>
<comment type="caution">
    <text evidence="2">The sequence shown here is derived from an EMBL/GenBank/DDBJ whole genome shotgun (WGS) entry which is preliminary data.</text>
</comment>
<dbReference type="GeneID" id="60751460"/>
<feature type="transmembrane region" description="Helical" evidence="1">
    <location>
        <begin position="315"/>
        <end position="333"/>
    </location>
</feature>
<evidence type="ECO:0000313" key="2">
    <source>
        <dbReference type="EMBL" id="VFA89910.1"/>
    </source>
</evidence>
<sequence length="352" mass="37506">MIIRSAHGTAAVEWFLILAIATILVTRAYLAATGYPQVGGGTLHIAHALWGGALMMLALITGWLFLGAGARVTAVIMGGIGFGLFLDEVGKFVTRDNDYFYGPSAEIMYVLVVLILLISRIVRDFRRPTAAESLANAASIAAEGVAHGLPERRRRLAEEYLAAAGEQGLDADTIGHIRAVLESSRDTPDRLIALRARAVALIPDFFRSPRWVSIVGWSLVVFSAVTVVVGSLSFVFTEDRFDDIDIYIELADNAVATWILFLSGVATLAVSAPAMLARSRGLAGVWPLRALRIAALVFLLSNALVDFALEGFGGLVNLGIGLFALSVVSYHLGRAVSASGEGAEPVADQVRV</sequence>
<organism evidence="2 3">
    <name type="scientific">Gordonia paraffinivorans</name>
    <dbReference type="NCBI Taxonomy" id="175628"/>
    <lineage>
        <taxon>Bacteria</taxon>
        <taxon>Bacillati</taxon>
        <taxon>Actinomycetota</taxon>
        <taxon>Actinomycetes</taxon>
        <taxon>Mycobacteriales</taxon>
        <taxon>Gordoniaceae</taxon>
        <taxon>Gordonia</taxon>
    </lineage>
</organism>
<dbReference type="Proteomes" id="UP000360750">
    <property type="component" value="Unassembled WGS sequence"/>
</dbReference>
<keyword evidence="1" id="KW-0472">Membrane</keyword>